<dbReference type="AlphaFoldDB" id="A0A163XP21"/>
<keyword evidence="1" id="KW-0472">Membrane</keyword>
<accession>A0A163XP21</accession>
<comment type="caution">
    <text evidence="2">The sequence shown here is derived from an EMBL/GenBank/DDBJ whole genome shotgun (WGS) entry which is preliminary data.</text>
</comment>
<dbReference type="EMBL" id="LQRA01000057">
    <property type="protein sequence ID" value="KZE78201.1"/>
    <property type="molecule type" value="Genomic_DNA"/>
</dbReference>
<protein>
    <submittedName>
        <fullName evidence="2">Uncharacterized protein</fullName>
    </submittedName>
</protein>
<gene>
    <name evidence="2" type="ORF">AV654_19695</name>
</gene>
<dbReference type="Proteomes" id="UP000076563">
    <property type="component" value="Unassembled WGS sequence"/>
</dbReference>
<name>A0A163XP21_9BACL</name>
<sequence>MIILRERGIARSFNCRLFMRKLRNRLITITIVQGVLCFLLYGMVAIPLNAGHLYVGGEESLAKLREQREILQMGPAWLLFGAWNVINLRFVDHIIQEIQSGNPRVPLFDATPPDGMQLKRLAIRNANSDVYQGRDIERGFPIWINHLVL</sequence>
<evidence type="ECO:0000313" key="3">
    <source>
        <dbReference type="Proteomes" id="UP000076563"/>
    </source>
</evidence>
<keyword evidence="1" id="KW-0812">Transmembrane</keyword>
<proteinExistence type="predicted"/>
<keyword evidence="3" id="KW-1185">Reference proteome</keyword>
<dbReference type="RefSeq" id="WP_063183154.1">
    <property type="nucleotide sequence ID" value="NZ_LQRA01000057.1"/>
</dbReference>
<reference evidence="3" key="1">
    <citation type="submission" date="2016-01" db="EMBL/GenBank/DDBJ databases">
        <title>Draft genome of Chromobacterium sp. F49.</title>
        <authorList>
            <person name="Hong K.W."/>
        </authorList>
    </citation>
    <scope>NUCLEOTIDE SEQUENCE [LARGE SCALE GENOMIC DNA]</scope>
    <source>
        <strain evidence="3">M63</strain>
    </source>
</reference>
<evidence type="ECO:0000256" key="1">
    <source>
        <dbReference type="SAM" id="Phobius"/>
    </source>
</evidence>
<keyword evidence="1" id="KW-1133">Transmembrane helix</keyword>
<organism evidence="2 3">
    <name type="scientific">Paenibacillus elgii</name>
    <dbReference type="NCBI Taxonomy" id="189691"/>
    <lineage>
        <taxon>Bacteria</taxon>
        <taxon>Bacillati</taxon>
        <taxon>Bacillota</taxon>
        <taxon>Bacilli</taxon>
        <taxon>Bacillales</taxon>
        <taxon>Paenibacillaceae</taxon>
        <taxon>Paenibacillus</taxon>
    </lineage>
</organism>
<evidence type="ECO:0000313" key="2">
    <source>
        <dbReference type="EMBL" id="KZE78201.1"/>
    </source>
</evidence>
<feature type="transmembrane region" description="Helical" evidence="1">
    <location>
        <begin position="26"/>
        <end position="50"/>
    </location>
</feature>